<dbReference type="Pfam" id="PF09485">
    <property type="entry name" value="CRISPR_Cse2"/>
    <property type="match status" value="1"/>
</dbReference>
<proteinExistence type="predicted"/>
<sequence>MSRNDTSQALIFRDKAACQVLNDWFDSLQERGRYDSASRINGRVWRAQLRRAEFPHSIMVTDGYHHLAHQLNRTMQPKDLHPLALALFTAVVVHASKNNQDGSFAQQLGVKINDRECLSRLRFDRLLAARTPDELCSRLIRAIKLRGELGVNVVSLADGIFLWMQEWFARQENRELEANPFHRNSVRWASEYLLSTPQK</sequence>
<dbReference type="NCBIfam" id="TIGR02548">
    <property type="entry name" value="casB_cse2"/>
    <property type="match status" value="1"/>
</dbReference>
<dbReference type="CDD" id="cd09731">
    <property type="entry name" value="Cse2_I-E"/>
    <property type="match status" value="1"/>
</dbReference>
<dbReference type="AlphaFoldDB" id="A0A411WKM6"/>
<dbReference type="RefSeq" id="WP_130591717.1">
    <property type="nucleotide sequence ID" value="NZ_CP034752.1"/>
</dbReference>
<dbReference type="KEGG" id="prag:EKN56_10350"/>
<evidence type="ECO:0000313" key="1">
    <source>
        <dbReference type="EMBL" id="QBH96773.1"/>
    </source>
</evidence>
<dbReference type="InterPro" id="IPR013382">
    <property type="entry name" value="CRISPR-assoc_prot_Cse2"/>
</dbReference>
<organism evidence="1 2">
    <name type="scientific">Limnobaculum zhutongyuii</name>
    <dbReference type="NCBI Taxonomy" id="2498113"/>
    <lineage>
        <taxon>Bacteria</taxon>
        <taxon>Pseudomonadati</taxon>
        <taxon>Pseudomonadota</taxon>
        <taxon>Gammaproteobacteria</taxon>
        <taxon>Enterobacterales</taxon>
        <taxon>Budviciaceae</taxon>
        <taxon>Limnobaculum</taxon>
    </lineage>
</organism>
<keyword evidence="2" id="KW-1185">Reference proteome</keyword>
<name>A0A411WKM6_9GAMM</name>
<protein>
    <submittedName>
        <fullName evidence="1">Type I-E CRISPR-associated protein Cse2/CasB</fullName>
    </submittedName>
</protein>
<accession>A0A411WKM6</accession>
<dbReference type="EMBL" id="CP034752">
    <property type="protein sequence ID" value="QBH96773.1"/>
    <property type="molecule type" value="Genomic_DNA"/>
</dbReference>
<evidence type="ECO:0000313" key="2">
    <source>
        <dbReference type="Proteomes" id="UP000293154"/>
    </source>
</evidence>
<reference evidence="1 2" key="1">
    <citation type="submission" date="2019-03" db="EMBL/GenBank/DDBJ databases">
        <title>Pragia sp. nov. isolated from the gut tract of Carduelis flavirostris.</title>
        <authorList>
            <person name="Ge Y."/>
        </authorList>
    </citation>
    <scope>NUCLEOTIDE SEQUENCE [LARGE SCALE GENOMIC DNA]</scope>
    <source>
        <strain evidence="1 2">CF-458</strain>
    </source>
</reference>
<dbReference type="Proteomes" id="UP000293154">
    <property type="component" value="Chromosome"/>
</dbReference>
<dbReference type="InterPro" id="IPR038287">
    <property type="entry name" value="Cse2_sf"/>
</dbReference>
<dbReference type="OrthoDB" id="5572740at2"/>
<gene>
    <name evidence="1" type="primary">casB</name>
    <name evidence="1" type="ORF">EKN56_10350</name>
</gene>
<dbReference type="Gene3D" id="1.10.520.40">
    <property type="entry name" value="CRISPR-associated protein Cse2"/>
    <property type="match status" value="1"/>
</dbReference>